<proteinExistence type="predicted"/>
<accession>A0ABV6VAU2</accession>
<dbReference type="InterPro" id="IPR045214">
    <property type="entry name" value="Surf1/Surf4"/>
</dbReference>
<dbReference type="CDD" id="cd06662">
    <property type="entry name" value="SURF1"/>
    <property type="match status" value="1"/>
</dbReference>
<dbReference type="PANTHER" id="PTHR23427:SF2">
    <property type="entry name" value="SURFEIT LOCUS PROTEIN 1"/>
    <property type="match status" value="1"/>
</dbReference>
<gene>
    <name evidence="1" type="ORF">ACEZDG_16290</name>
</gene>
<name>A0ABV6VAU2_9ACTN</name>
<evidence type="ECO:0000313" key="2">
    <source>
        <dbReference type="Proteomes" id="UP001592582"/>
    </source>
</evidence>
<evidence type="ECO:0000313" key="1">
    <source>
        <dbReference type="EMBL" id="MFC1410825.1"/>
    </source>
</evidence>
<sequence length="259" mass="27675">MYRFLLTPRWLGINLLAVLAVPACLWLGVWQLSRFELHSHAGSHAATQAAELNRAVPLAPLLRGPDAQTVTAADVGREVTFAGSYDTAHQLLVPQRTVNGKSGYYVLTPLRPTGGGLPISVVRGWTAKPSSVPPAPAGTVELRGRLQTSEDASSPEVISSGGLPAGQVGMISPGTLVNLLPYSVYNGWVALDGHAGTGLTPVPTYQPSGGAGLTLRAFQNLGYTLQWFVFAGFVVFMWARFVRREVELVRDRDLGLTTS</sequence>
<organism evidence="1 2">
    <name type="scientific">Streptacidiphilus alkalitolerans</name>
    <dbReference type="NCBI Taxonomy" id="3342712"/>
    <lineage>
        <taxon>Bacteria</taxon>
        <taxon>Bacillati</taxon>
        <taxon>Actinomycetota</taxon>
        <taxon>Actinomycetes</taxon>
        <taxon>Kitasatosporales</taxon>
        <taxon>Streptomycetaceae</taxon>
        <taxon>Streptacidiphilus</taxon>
    </lineage>
</organism>
<dbReference type="PANTHER" id="PTHR23427">
    <property type="entry name" value="SURFEIT LOCUS PROTEIN"/>
    <property type="match status" value="1"/>
</dbReference>
<dbReference type="Pfam" id="PF02104">
    <property type="entry name" value="SURF1"/>
    <property type="match status" value="1"/>
</dbReference>
<reference evidence="1 2" key="1">
    <citation type="submission" date="2024-09" db="EMBL/GenBank/DDBJ databases">
        <authorList>
            <person name="Lee S.D."/>
        </authorList>
    </citation>
    <scope>NUCLEOTIDE SEQUENCE [LARGE SCALE GENOMIC DNA]</scope>
    <source>
        <strain evidence="1 2">N1-1</strain>
    </source>
</reference>
<dbReference type="PROSITE" id="PS50895">
    <property type="entry name" value="SURF1"/>
    <property type="match status" value="1"/>
</dbReference>
<dbReference type="InterPro" id="IPR002994">
    <property type="entry name" value="Surf1/Shy1"/>
</dbReference>
<comment type="caution">
    <text evidence="1">The sequence shown here is derived from an EMBL/GenBank/DDBJ whole genome shotgun (WGS) entry which is preliminary data.</text>
</comment>
<keyword evidence="2" id="KW-1185">Reference proteome</keyword>
<dbReference type="Proteomes" id="UP001592582">
    <property type="component" value="Unassembled WGS sequence"/>
</dbReference>
<dbReference type="EMBL" id="JBHEZX010000006">
    <property type="protein sequence ID" value="MFC1410825.1"/>
    <property type="molecule type" value="Genomic_DNA"/>
</dbReference>
<protein>
    <submittedName>
        <fullName evidence="1">SURF1 family protein</fullName>
    </submittedName>
</protein>